<evidence type="ECO:0000313" key="1">
    <source>
        <dbReference type="EMBL" id="GMI35911.1"/>
    </source>
</evidence>
<gene>
    <name evidence="1" type="ORF">TrCOL_g9851</name>
</gene>
<name>A0A9W7G8H3_9STRA</name>
<dbReference type="EMBL" id="BRYA01000061">
    <property type="protein sequence ID" value="GMI35911.1"/>
    <property type="molecule type" value="Genomic_DNA"/>
</dbReference>
<keyword evidence="2" id="KW-1185">Reference proteome</keyword>
<protein>
    <submittedName>
        <fullName evidence="1">Uncharacterized protein</fullName>
    </submittedName>
</protein>
<sequence>MLKEEKSFWSTAEATAEDEEHEALVNELRALGNINSQVDCSIDIKKVNVGQVFHASPLTVCSYLLSDSEEGKFRKRTLYDEGGERQIVLWKQLLPGGKNVEFLLDFLVKTDEEGGGCTIEFNSILEENLPDPAKTVFLRHTSNVVARPLMKRGKMTVLPYDFGRSFFTLSCETSAQKQVSTKRSRAHRVTWSEGSPLLKSPKGKLKR</sequence>
<comment type="caution">
    <text evidence="1">The sequence shown here is derived from an EMBL/GenBank/DDBJ whole genome shotgun (WGS) entry which is preliminary data.</text>
</comment>
<accession>A0A9W7G8H3</accession>
<proteinExistence type="predicted"/>
<dbReference type="Proteomes" id="UP001165065">
    <property type="component" value="Unassembled WGS sequence"/>
</dbReference>
<organism evidence="1 2">
    <name type="scientific">Triparma columacea</name>
    <dbReference type="NCBI Taxonomy" id="722753"/>
    <lineage>
        <taxon>Eukaryota</taxon>
        <taxon>Sar</taxon>
        <taxon>Stramenopiles</taxon>
        <taxon>Ochrophyta</taxon>
        <taxon>Bolidophyceae</taxon>
        <taxon>Parmales</taxon>
        <taxon>Triparmaceae</taxon>
        <taxon>Triparma</taxon>
    </lineage>
</organism>
<reference evidence="2" key="1">
    <citation type="journal article" date="2023" name="Commun. Biol.">
        <title>Genome analysis of Parmales, the sister group of diatoms, reveals the evolutionary specialization of diatoms from phago-mixotrophs to photoautotrophs.</title>
        <authorList>
            <person name="Ban H."/>
            <person name="Sato S."/>
            <person name="Yoshikawa S."/>
            <person name="Yamada K."/>
            <person name="Nakamura Y."/>
            <person name="Ichinomiya M."/>
            <person name="Sato N."/>
            <person name="Blanc-Mathieu R."/>
            <person name="Endo H."/>
            <person name="Kuwata A."/>
            <person name="Ogata H."/>
        </authorList>
    </citation>
    <scope>NUCLEOTIDE SEQUENCE [LARGE SCALE GENOMIC DNA]</scope>
</reference>
<dbReference type="AlphaFoldDB" id="A0A9W7G8H3"/>
<evidence type="ECO:0000313" key="2">
    <source>
        <dbReference type="Proteomes" id="UP001165065"/>
    </source>
</evidence>